<keyword evidence="2" id="KW-1133">Transmembrane helix</keyword>
<organism evidence="3 4">
    <name type="scientific">Trapa natans</name>
    <name type="common">Water chestnut</name>
    <dbReference type="NCBI Taxonomy" id="22666"/>
    <lineage>
        <taxon>Eukaryota</taxon>
        <taxon>Viridiplantae</taxon>
        <taxon>Streptophyta</taxon>
        <taxon>Embryophyta</taxon>
        <taxon>Tracheophyta</taxon>
        <taxon>Spermatophyta</taxon>
        <taxon>Magnoliopsida</taxon>
        <taxon>eudicotyledons</taxon>
        <taxon>Gunneridae</taxon>
        <taxon>Pentapetalae</taxon>
        <taxon>rosids</taxon>
        <taxon>malvids</taxon>
        <taxon>Myrtales</taxon>
        <taxon>Lythraceae</taxon>
        <taxon>Trapa</taxon>
    </lineage>
</organism>
<protein>
    <submittedName>
        <fullName evidence="3">Uncharacterized protein</fullName>
    </submittedName>
</protein>
<reference evidence="3 4" key="1">
    <citation type="journal article" date="2023" name="Hortic Res">
        <title>Pangenome of water caltrop reveals structural variations and asymmetric subgenome divergence after allopolyploidization.</title>
        <authorList>
            <person name="Zhang X."/>
            <person name="Chen Y."/>
            <person name="Wang L."/>
            <person name="Yuan Y."/>
            <person name="Fang M."/>
            <person name="Shi L."/>
            <person name="Lu R."/>
            <person name="Comes H.P."/>
            <person name="Ma Y."/>
            <person name="Chen Y."/>
            <person name="Huang G."/>
            <person name="Zhou Y."/>
            <person name="Zheng Z."/>
            <person name="Qiu Y."/>
        </authorList>
    </citation>
    <scope>NUCLEOTIDE SEQUENCE [LARGE SCALE GENOMIC DNA]</scope>
    <source>
        <strain evidence="3">F231</strain>
    </source>
</reference>
<gene>
    <name evidence="3" type="ORF">SAY86_029377</name>
</gene>
<evidence type="ECO:0000256" key="2">
    <source>
        <dbReference type="SAM" id="Phobius"/>
    </source>
</evidence>
<dbReference type="Proteomes" id="UP001346149">
    <property type="component" value="Unassembled WGS sequence"/>
</dbReference>
<accession>A0AAN7M143</accession>
<dbReference type="AlphaFoldDB" id="A0AAN7M143"/>
<dbReference type="InterPro" id="IPR046934">
    <property type="entry name" value="PIR2-like"/>
</dbReference>
<feature type="transmembrane region" description="Helical" evidence="2">
    <location>
        <begin position="79"/>
        <end position="100"/>
    </location>
</feature>
<proteinExistence type="predicted"/>
<dbReference type="EMBL" id="JAXQNO010000006">
    <property type="protein sequence ID" value="KAK4797051.1"/>
    <property type="molecule type" value="Genomic_DNA"/>
</dbReference>
<evidence type="ECO:0000313" key="3">
    <source>
        <dbReference type="EMBL" id="KAK4797051.1"/>
    </source>
</evidence>
<evidence type="ECO:0000256" key="1">
    <source>
        <dbReference type="SAM" id="Coils"/>
    </source>
</evidence>
<name>A0AAN7M143_TRANT</name>
<dbReference type="PANTHER" id="PTHR46405:SF2">
    <property type="entry name" value="OS05G0141500 PROTEIN"/>
    <property type="match status" value="1"/>
</dbReference>
<keyword evidence="4" id="KW-1185">Reference proteome</keyword>
<dbReference type="PANTHER" id="PTHR46405">
    <property type="entry name" value="OS05G0141500 PROTEIN"/>
    <property type="match status" value="1"/>
</dbReference>
<keyword evidence="1" id="KW-0175">Coiled coil</keyword>
<keyword evidence="2" id="KW-0812">Transmembrane</keyword>
<comment type="caution">
    <text evidence="3">The sequence shown here is derived from an EMBL/GenBank/DDBJ whole genome shotgun (WGS) entry which is preliminary data.</text>
</comment>
<sequence>MEVAKLHAAESAANFKEVLKREKKTLTKFQSWEKQKALIREELRCEKAKLRKLLQEVEQAKNHKNQVEVMSWSSKFQSAILYIVLLYLQYPILHCCIACIY</sequence>
<feature type="coiled-coil region" evidence="1">
    <location>
        <begin position="36"/>
        <end position="70"/>
    </location>
</feature>
<keyword evidence="2" id="KW-0472">Membrane</keyword>
<evidence type="ECO:0000313" key="4">
    <source>
        <dbReference type="Proteomes" id="UP001346149"/>
    </source>
</evidence>